<evidence type="ECO:0000256" key="2">
    <source>
        <dbReference type="SAM" id="MobiDB-lite"/>
    </source>
</evidence>
<reference evidence="5" key="2">
    <citation type="submission" date="2020-09" db="EMBL/GenBank/DDBJ databases">
        <authorList>
            <person name="Sun Q."/>
            <person name="Zhou Y."/>
        </authorList>
    </citation>
    <scope>NUCLEOTIDE SEQUENCE</scope>
    <source>
        <strain evidence="5">CGMCC 1.15478</strain>
    </source>
</reference>
<name>A0A916UFG5_9ACTN</name>
<comment type="caution">
    <text evidence="5">The sequence shown here is derived from an EMBL/GenBank/DDBJ whole genome shotgun (WGS) entry which is preliminary data.</text>
</comment>
<evidence type="ECO:0000256" key="1">
    <source>
        <dbReference type="ARBA" id="ARBA00011040"/>
    </source>
</evidence>
<dbReference type="PANTHER" id="PTHR10803:SF3">
    <property type="entry name" value="ATPASE GET3"/>
    <property type="match status" value="1"/>
</dbReference>
<keyword evidence="6" id="KW-1185">Reference proteome</keyword>
<evidence type="ECO:0000259" key="3">
    <source>
        <dbReference type="Pfam" id="PF02374"/>
    </source>
</evidence>
<dbReference type="Pfam" id="PF02374">
    <property type="entry name" value="ArsA_ATPase"/>
    <property type="match status" value="1"/>
</dbReference>
<dbReference type="InterPro" id="IPR040612">
    <property type="entry name" value="ArsA_HSP20-like"/>
</dbReference>
<feature type="region of interest" description="Disordered" evidence="2">
    <location>
        <begin position="253"/>
        <end position="277"/>
    </location>
</feature>
<dbReference type="SUPFAM" id="SSF52540">
    <property type="entry name" value="P-loop containing nucleoside triphosphate hydrolases"/>
    <property type="match status" value="1"/>
</dbReference>
<dbReference type="Gene3D" id="3.40.50.300">
    <property type="entry name" value="P-loop containing nucleotide triphosphate hydrolases"/>
    <property type="match status" value="1"/>
</dbReference>
<feature type="domain" description="ArsA/GET3 Anion-transporting ATPase-like" evidence="3">
    <location>
        <begin position="5"/>
        <end position="252"/>
    </location>
</feature>
<dbReference type="InterPro" id="IPR025723">
    <property type="entry name" value="ArsA/GET3_ATPase-like"/>
</dbReference>
<sequence>MTTTRIRLFVGKGGVGKTTLAASTAVALARTGQRVLVVSTDQAHSLADAFGELQARDGDGWWDVADGVQAHHIDAVALAESAWRNLVDKMDPLLEVAAPEGIDWFSLEPEELTVLPGVEELLALAEVARLARTKMWDVIVLDCAPTAETIRLITLPETARSYVERLWPQHRRIHSVGHPGVQGFVAELLDKLAETTLGLKTLLTNSTSTRVSLVLTPERVVLEETRRTVTAMALLGMALDGVIVNRMLVSYSEDGSDEDASDQGGDTQAERVPDTTNDPIRTWYHARVAEQRAVVDELAHALGDTPLLTAGYTASEPVGIAALRELAGQVYGPDGPVWGEVDHQHDPKLEHESGDGLKAVYLLRIKLPLVDAHSIKLGRIDDDLVVGAAGIKRRVPLPSVLRRCIVIGARVEGSQLQIRFRPNPEVWPQW</sequence>
<dbReference type="InterPro" id="IPR008978">
    <property type="entry name" value="HSP20-like_chaperone"/>
</dbReference>
<dbReference type="Pfam" id="PF17886">
    <property type="entry name" value="ArsA_HSP20"/>
    <property type="match status" value="1"/>
</dbReference>
<dbReference type="AlphaFoldDB" id="A0A916UFG5"/>
<evidence type="ECO:0000259" key="4">
    <source>
        <dbReference type="Pfam" id="PF17886"/>
    </source>
</evidence>
<dbReference type="GO" id="GO:0016887">
    <property type="term" value="F:ATP hydrolysis activity"/>
    <property type="evidence" value="ECO:0007669"/>
    <property type="project" value="InterPro"/>
</dbReference>
<dbReference type="Proteomes" id="UP000641514">
    <property type="component" value="Unassembled WGS sequence"/>
</dbReference>
<dbReference type="InterPro" id="IPR027417">
    <property type="entry name" value="P-loop_NTPase"/>
</dbReference>
<dbReference type="Gene3D" id="2.60.40.790">
    <property type="match status" value="1"/>
</dbReference>
<dbReference type="RefSeq" id="WP_188675476.1">
    <property type="nucleotide sequence ID" value="NZ_BMJH01000003.1"/>
</dbReference>
<feature type="domain" description="ArsA HSP20-like" evidence="4">
    <location>
        <begin position="361"/>
        <end position="420"/>
    </location>
</feature>
<dbReference type="GO" id="GO:0005524">
    <property type="term" value="F:ATP binding"/>
    <property type="evidence" value="ECO:0007669"/>
    <property type="project" value="InterPro"/>
</dbReference>
<comment type="similarity">
    <text evidence="1">Belongs to the arsA ATPase family.</text>
</comment>
<reference evidence="5" key="1">
    <citation type="journal article" date="2014" name="Int. J. Syst. Evol. Microbiol.">
        <title>Complete genome sequence of Corynebacterium casei LMG S-19264T (=DSM 44701T), isolated from a smear-ripened cheese.</title>
        <authorList>
            <consortium name="US DOE Joint Genome Institute (JGI-PGF)"/>
            <person name="Walter F."/>
            <person name="Albersmeier A."/>
            <person name="Kalinowski J."/>
            <person name="Ruckert C."/>
        </authorList>
    </citation>
    <scope>NUCLEOTIDE SEQUENCE</scope>
    <source>
        <strain evidence="5">CGMCC 1.15478</strain>
    </source>
</reference>
<dbReference type="PANTHER" id="PTHR10803">
    <property type="entry name" value="ARSENICAL PUMP-DRIVING ATPASE ARSENITE-TRANSLOCATING ATPASE"/>
    <property type="match status" value="1"/>
</dbReference>
<organism evidence="5 6">
    <name type="scientific">Hoyosella rhizosphaerae</name>
    <dbReference type="NCBI Taxonomy" id="1755582"/>
    <lineage>
        <taxon>Bacteria</taxon>
        <taxon>Bacillati</taxon>
        <taxon>Actinomycetota</taxon>
        <taxon>Actinomycetes</taxon>
        <taxon>Mycobacteriales</taxon>
        <taxon>Hoyosellaceae</taxon>
        <taxon>Hoyosella</taxon>
    </lineage>
</organism>
<accession>A0A916UFG5</accession>
<dbReference type="CDD" id="cd02035">
    <property type="entry name" value="ArsA"/>
    <property type="match status" value="1"/>
</dbReference>
<dbReference type="EMBL" id="BMJH01000003">
    <property type="protein sequence ID" value="GGC71166.1"/>
    <property type="molecule type" value="Genomic_DNA"/>
</dbReference>
<gene>
    <name evidence="5" type="ORF">GCM10011410_25090</name>
</gene>
<protein>
    <submittedName>
        <fullName evidence="5">Arsenite-transporting ATPase</fullName>
    </submittedName>
</protein>
<dbReference type="InterPro" id="IPR016300">
    <property type="entry name" value="ATPase_ArsA/GET3"/>
</dbReference>
<evidence type="ECO:0000313" key="6">
    <source>
        <dbReference type="Proteomes" id="UP000641514"/>
    </source>
</evidence>
<dbReference type="NCBIfam" id="TIGR00345">
    <property type="entry name" value="GET3_arsA_TRC40"/>
    <property type="match status" value="1"/>
</dbReference>
<evidence type="ECO:0000313" key="5">
    <source>
        <dbReference type="EMBL" id="GGC71166.1"/>
    </source>
</evidence>
<proteinExistence type="inferred from homology"/>